<dbReference type="RefSeq" id="WP_262568419.1">
    <property type="nucleotide sequence ID" value="NZ_JAPFCC010000001.1"/>
</dbReference>
<accession>A0ABT3MW38</accession>
<evidence type="ECO:0000313" key="1">
    <source>
        <dbReference type="EMBL" id="MCW7553601.1"/>
    </source>
</evidence>
<comment type="caution">
    <text evidence="1">The sequence shown here is derived from an EMBL/GenBank/DDBJ whole genome shotgun (WGS) entry which is preliminary data.</text>
</comment>
<keyword evidence="2" id="KW-1185">Reference proteome</keyword>
<dbReference type="Proteomes" id="UP001209854">
    <property type="component" value="Unassembled WGS sequence"/>
</dbReference>
<dbReference type="EMBL" id="JAPFCC010000001">
    <property type="protein sequence ID" value="MCW7553601.1"/>
    <property type="molecule type" value="Genomic_DNA"/>
</dbReference>
<proteinExistence type="predicted"/>
<protein>
    <submittedName>
        <fullName evidence="1">Uncharacterized protein</fullName>
    </submittedName>
</protein>
<reference evidence="1 2" key="1">
    <citation type="submission" date="2022-10" db="EMBL/GenBank/DDBJ databases">
        <title>High-quality genome sequences of two octocoral-associated bacteria, Endozoicomonas euniceicola EF212 and Endozoicomonas gorgoniicola PS125.</title>
        <authorList>
            <person name="Chiou Y.-J."/>
            <person name="Chen Y.-H."/>
        </authorList>
    </citation>
    <scope>NUCLEOTIDE SEQUENCE [LARGE SCALE GENOMIC DNA]</scope>
    <source>
        <strain evidence="1 2">PS125</strain>
    </source>
</reference>
<evidence type="ECO:0000313" key="2">
    <source>
        <dbReference type="Proteomes" id="UP001209854"/>
    </source>
</evidence>
<gene>
    <name evidence="1" type="ORF">NX722_13385</name>
</gene>
<name>A0ABT3MW38_9GAMM</name>
<organism evidence="1 2">
    <name type="scientific">Endozoicomonas gorgoniicola</name>
    <dbReference type="NCBI Taxonomy" id="1234144"/>
    <lineage>
        <taxon>Bacteria</taxon>
        <taxon>Pseudomonadati</taxon>
        <taxon>Pseudomonadota</taxon>
        <taxon>Gammaproteobacteria</taxon>
        <taxon>Oceanospirillales</taxon>
        <taxon>Endozoicomonadaceae</taxon>
        <taxon>Endozoicomonas</taxon>
    </lineage>
</organism>
<sequence>MISSFDKPLQRENVNEYKIADGVVTVGASEYELRHSHIHGLIPATAQVMITPSF</sequence>